<dbReference type="Pfam" id="PF13565">
    <property type="entry name" value="HTH_32"/>
    <property type="match status" value="1"/>
</dbReference>
<evidence type="ECO:0000313" key="3">
    <source>
        <dbReference type="Proteomes" id="UP001458415"/>
    </source>
</evidence>
<dbReference type="Proteomes" id="UP001458415">
    <property type="component" value="Unassembled WGS sequence"/>
</dbReference>
<protein>
    <submittedName>
        <fullName evidence="2">Helix-turn-helix domain-containing protein</fullName>
    </submittedName>
</protein>
<feature type="compositionally biased region" description="Low complexity" evidence="1">
    <location>
        <begin position="221"/>
        <end position="230"/>
    </location>
</feature>
<proteinExistence type="predicted"/>
<comment type="caution">
    <text evidence="2">The sequence shown here is derived from an EMBL/GenBank/DDBJ whole genome shotgun (WGS) entry which is preliminary data.</text>
</comment>
<feature type="region of interest" description="Disordered" evidence="1">
    <location>
        <begin position="221"/>
        <end position="242"/>
    </location>
</feature>
<feature type="region of interest" description="Disordered" evidence="1">
    <location>
        <begin position="255"/>
        <end position="322"/>
    </location>
</feature>
<gene>
    <name evidence="2" type="ORF">ABT317_11060</name>
</gene>
<dbReference type="InterPro" id="IPR009057">
    <property type="entry name" value="Homeodomain-like_sf"/>
</dbReference>
<dbReference type="SUPFAM" id="SSF46689">
    <property type="entry name" value="Homeodomain-like"/>
    <property type="match status" value="1"/>
</dbReference>
<evidence type="ECO:0000313" key="2">
    <source>
        <dbReference type="EMBL" id="MER6977534.1"/>
    </source>
</evidence>
<evidence type="ECO:0000256" key="1">
    <source>
        <dbReference type="SAM" id="MobiDB-lite"/>
    </source>
</evidence>
<feature type="region of interest" description="Disordered" evidence="1">
    <location>
        <begin position="60"/>
        <end position="82"/>
    </location>
</feature>
<accession>A0ABV1W023</accession>
<sequence>MRLKKMAYGHKAEHRLRVRAQVVLHAAHGRSNACIARETGLHLDTVRRLRGLFAQAGPPGLKDRQRCGSRSSFTPPQATEVKSPACRLPAESEVPLSRWSCPELAREAARRGIAPFMSASTVRRRLAQDALKPWQHRSRIFTTSPGFRLKAACVLDLYARTWQGEQLGDDEYMISADEKTSIQAKSPVTAPDSITPPLAVGCCRRMARVRGWRQLVHPVSPSVAASPSDADGGGPPLSNLCGNLLPHRPSAWAKTSCADRAGRSARPGHHSGRAARPRRTARLPARTRRSRRSKSNWRAPEGKWAGGRVSGRDPLGTAPGAL</sequence>
<dbReference type="EMBL" id="JBEPCU010000134">
    <property type="protein sequence ID" value="MER6977534.1"/>
    <property type="molecule type" value="Genomic_DNA"/>
</dbReference>
<dbReference type="RefSeq" id="WP_244217457.1">
    <property type="nucleotide sequence ID" value="NZ_MUBM01000271.1"/>
</dbReference>
<keyword evidence="3" id="KW-1185">Reference proteome</keyword>
<name>A0ABV1W023_9ACTN</name>
<reference evidence="2 3" key="1">
    <citation type="submission" date="2024-06" db="EMBL/GenBank/DDBJ databases">
        <title>The Natural Products Discovery Center: Release of the First 8490 Sequenced Strains for Exploring Actinobacteria Biosynthetic Diversity.</title>
        <authorList>
            <person name="Kalkreuter E."/>
            <person name="Kautsar S.A."/>
            <person name="Yang D."/>
            <person name="Bader C.D."/>
            <person name="Teijaro C.N."/>
            <person name="Fluegel L."/>
            <person name="Davis C.M."/>
            <person name="Simpson J.R."/>
            <person name="Lauterbach L."/>
            <person name="Steele A.D."/>
            <person name="Gui C."/>
            <person name="Meng S."/>
            <person name="Li G."/>
            <person name="Viehrig K."/>
            <person name="Ye F."/>
            <person name="Su P."/>
            <person name="Kiefer A.F."/>
            <person name="Nichols A."/>
            <person name="Cepeda A.J."/>
            <person name="Yan W."/>
            <person name="Fan B."/>
            <person name="Jiang Y."/>
            <person name="Adhikari A."/>
            <person name="Zheng C.-J."/>
            <person name="Schuster L."/>
            <person name="Cowan T.M."/>
            <person name="Smanski M.J."/>
            <person name="Chevrette M.G."/>
            <person name="De Carvalho L.P.S."/>
            <person name="Shen B."/>
        </authorList>
    </citation>
    <scope>NUCLEOTIDE SEQUENCE [LARGE SCALE GENOMIC DNA]</scope>
    <source>
        <strain evidence="2 3">NPDC000634</strain>
    </source>
</reference>
<feature type="compositionally biased region" description="Polar residues" evidence="1">
    <location>
        <begin position="68"/>
        <end position="77"/>
    </location>
</feature>
<feature type="compositionally biased region" description="Basic residues" evidence="1">
    <location>
        <begin position="266"/>
        <end position="295"/>
    </location>
</feature>
<organism evidence="2 3">
    <name type="scientific">Streptomyces carpinensis</name>
    <dbReference type="NCBI Taxonomy" id="66369"/>
    <lineage>
        <taxon>Bacteria</taxon>
        <taxon>Bacillati</taxon>
        <taxon>Actinomycetota</taxon>
        <taxon>Actinomycetes</taxon>
        <taxon>Kitasatosporales</taxon>
        <taxon>Streptomycetaceae</taxon>
        <taxon>Streptomyces</taxon>
    </lineage>
</organism>